<keyword evidence="2" id="KW-1185">Reference proteome</keyword>
<name>A0A7T8EQZ5_9CAUD</name>
<protein>
    <submittedName>
        <fullName evidence="1">Uncharacterized protein</fullName>
    </submittedName>
</protein>
<dbReference type="EMBL" id="MW286266">
    <property type="protein sequence ID" value="QQO90777.1"/>
    <property type="molecule type" value="Genomic_DNA"/>
</dbReference>
<evidence type="ECO:0000313" key="1">
    <source>
        <dbReference type="EMBL" id="QQO90777.1"/>
    </source>
</evidence>
<proteinExistence type="predicted"/>
<sequence>MWRASTKDVHTTSKGRVHFRNNFGSTFEAKADGEKLIIRTSIKGGPVHSLRLSKHEVAHLKELLA</sequence>
<accession>A0A7T8EQZ5</accession>
<evidence type="ECO:0000313" key="2">
    <source>
        <dbReference type="Proteomes" id="UP000595692"/>
    </source>
</evidence>
<dbReference type="Proteomes" id="UP000595692">
    <property type="component" value="Segment"/>
</dbReference>
<organism evidence="1 2">
    <name type="scientific">Pseudomonas phage Bertil</name>
    <dbReference type="NCBI Taxonomy" id="2801385"/>
    <lineage>
        <taxon>Viruses</taxon>
        <taxon>Duplodnaviria</taxon>
        <taxon>Heunggongvirae</taxon>
        <taxon>Uroviricota</taxon>
        <taxon>Caudoviricetes</taxon>
        <taxon>Autographivirales</taxon>
        <taxon>Autoscriptoviridae</taxon>
        <taxon>Bertilvirus</taxon>
        <taxon>Bertilvirus bertil</taxon>
    </lineage>
</organism>
<reference evidence="1 2" key="1">
    <citation type="submission" date="2020-11" db="EMBL/GenBank/DDBJ databases">
        <authorList>
            <person name="Joergensen J.B."/>
            <person name="Djurhuus A.M."/>
            <person name="Carstens A.B."/>
            <person name="Kot W."/>
            <person name="Neve H."/>
            <person name="Morris C.E."/>
            <person name="Hansen L.H."/>
        </authorList>
    </citation>
    <scope>NUCLEOTIDE SEQUENCE [LARGE SCALE GENOMIC DNA]</scope>
</reference>